<dbReference type="EMBL" id="JAFNJU010000003">
    <property type="protein sequence ID" value="MBO1264371.1"/>
    <property type="molecule type" value="Genomic_DNA"/>
</dbReference>
<evidence type="ECO:0000313" key="2">
    <source>
        <dbReference type="Proteomes" id="UP000664218"/>
    </source>
</evidence>
<organism evidence="1 2">
    <name type="scientific">Proteiniclasticum aestuarii</name>
    <dbReference type="NCBI Taxonomy" id="2817862"/>
    <lineage>
        <taxon>Bacteria</taxon>
        <taxon>Bacillati</taxon>
        <taxon>Bacillota</taxon>
        <taxon>Clostridia</taxon>
        <taxon>Eubacteriales</taxon>
        <taxon>Clostridiaceae</taxon>
        <taxon>Proteiniclasticum</taxon>
    </lineage>
</organism>
<dbReference type="RefSeq" id="WP_207598886.1">
    <property type="nucleotide sequence ID" value="NZ_JAFNJU010000003.1"/>
</dbReference>
<accession>A0A939HAB2</accession>
<proteinExistence type="predicted"/>
<reference evidence="1" key="1">
    <citation type="submission" date="2021-03" db="EMBL/GenBank/DDBJ databases">
        <title>Proteiniclasticum marinus sp. nov., isolated from tidal flat sediment.</title>
        <authorList>
            <person name="Namirimu T."/>
            <person name="Yang J.-A."/>
            <person name="Yang S.-H."/>
            <person name="Kim Y.-J."/>
            <person name="Kwon K.K."/>
        </authorList>
    </citation>
    <scope>NUCLEOTIDE SEQUENCE</scope>
    <source>
        <strain evidence="1">SCR006</strain>
    </source>
</reference>
<dbReference type="Proteomes" id="UP000664218">
    <property type="component" value="Unassembled WGS sequence"/>
</dbReference>
<gene>
    <name evidence="1" type="ORF">J3A84_04860</name>
</gene>
<name>A0A939HAB2_9CLOT</name>
<keyword evidence="2" id="KW-1185">Reference proteome</keyword>
<comment type="caution">
    <text evidence="1">The sequence shown here is derived from an EMBL/GenBank/DDBJ whole genome shotgun (WGS) entry which is preliminary data.</text>
</comment>
<sequence length="124" mass="14091">MTIDKFHEWISAALPGTWDIGSLKTGEQRLALYPGRSFINPKGIGQETSYRGHAIRILVHWNKNVLEGQIKAQETYNYIRSATGAIDSKRIIKVDMRDQEAIFMGADDSGVFEFVIDCEIIMER</sequence>
<protein>
    <submittedName>
        <fullName evidence="1">Uncharacterized protein</fullName>
    </submittedName>
</protein>
<dbReference type="AlphaFoldDB" id="A0A939HAB2"/>
<evidence type="ECO:0000313" key="1">
    <source>
        <dbReference type="EMBL" id="MBO1264371.1"/>
    </source>
</evidence>